<reference evidence="2" key="1">
    <citation type="submission" date="2022-11" db="UniProtKB">
        <authorList>
            <consortium name="WormBaseParasite"/>
        </authorList>
    </citation>
    <scope>IDENTIFICATION</scope>
</reference>
<dbReference type="WBParaSite" id="ACRNAN_scaffold153.g24993.t1">
    <property type="protein sequence ID" value="ACRNAN_scaffold153.g24993.t1"/>
    <property type="gene ID" value="ACRNAN_scaffold153.g24993"/>
</dbReference>
<evidence type="ECO:0000313" key="2">
    <source>
        <dbReference type="WBParaSite" id="ACRNAN_scaffold153.g24993.t1"/>
    </source>
</evidence>
<dbReference type="InterPro" id="IPR046193">
    <property type="entry name" value="DUF6221"/>
</dbReference>
<keyword evidence="1" id="KW-1185">Reference proteome</keyword>
<organism evidence="1 2">
    <name type="scientific">Acrobeloides nanus</name>
    <dbReference type="NCBI Taxonomy" id="290746"/>
    <lineage>
        <taxon>Eukaryota</taxon>
        <taxon>Metazoa</taxon>
        <taxon>Ecdysozoa</taxon>
        <taxon>Nematoda</taxon>
        <taxon>Chromadorea</taxon>
        <taxon>Rhabditida</taxon>
        <taxon>Tylenchina</taxon>
        <taxon>Cephalobomorpha</taxon>
        <taxon>Cephaloboidea</taxon>
        <taxon>Cephalobidae</taxon>
        <taxon>Acrobeloides</taxon>
    </lineage>
</organism>
<dbReference type="AlphaFoldDB" id="A0A914CXI1"/>
<sequence>MHRPSDIAAGPGRDWCNGSLHQSEDVRCWQVALEEVAMTEESATLVEFLLARVEEDERIADHVASVSPTTDTGFCVWATQFAFDAERMIVAVDYQRVFAECAAKRRIVEAFRTAAPAQAETLGVVLRELAFAYADHPDHRSGWRI</sequence>
<accession>A0A914CXI1</accession>
<name>A0A914CXI1_9BILA</name>
<protein>
    <submittedName>
        <fullName evidence="2">Uncharacterized protein</fullName>
    </submittedName>
</protein>
<dbReference type="Pfam" id="PF19730">
    <property type="entry name" value="DUF6221"/>
    <property type="match status" value="1"/>
</dbReference>
<dbReference type="Proteomes" id="UP000887540">
    <property type="component" value="Unplaced"/>
</dbReference>
<proteinExistence type="predicted"/>
<evidence type="ECO:0000313" key="1">
    <source>
        <dbReference type="Proteomes" id="UP000887540"/>
    </source>
</evidence>